<evidence type="ECO:0000313" key="2">
    <source>
        <dbReference type="EMBL" id="MFC5453487.1"/>
    </source>
</evidence>
<dbReference type="Proteomes" id="UP001596052">
    <property type="component" value="Unassembled WGS sequence"/>
</dbReference>
<evidence type="ECO:0000256" key="1">
    <source>
        <dbReference type="SAM" id="MobiDB-lite"/>
    </source>
</evidence>
<comment type="caution">
    <text evidence="2">The sequence shown here is derived from an EMBL/GenBank/DDBJ whole genome shotgun (WGS) entry which is preliminary data.</text>
</comment>
<reference evidence="3" key="1">
    <citation type="journal article" date="2019" name="Int. J. Syst. Evol. Microbiol.">
        <title>The Global Catalogue of Microorganisms (GCM) 10K type strain sequencing project: providing services to taxonomists for standard genome sequencing and annotation.</title>
        <authorList>
            <consortium name="The Broad Institute Genomics Platform"/>
            <consortium name="The Broad Institute Genome Sequencing Center for Infectious Disease"/>
            <person name="Wu L."/>
            <person name="Ma J."/>
        </authorList>
    </citation>
    <scope>NUCLEOTIDE SEQUENCE [LARGE SCALE GENOMIC DNA]</scope>
    <source>
        <strain evidence="3">CGMCC 4.1469</strain>
    </source>
</reference>
<dbReference type="EMBL" id="JBHSMQ010000001">
    <property type="protein sequence ID" value="MFC5453487.1"/>
    <property type="molecule type" value="Genomic_DNA"/>
</dbReference>
<sequence length="55" mass="6397">MQYTNLHTRLSVRSVLNPSLLRRIQECRRRSRKARTHAEKMAMAEKTGPQALAHP</sequence>
<accession>A0ABW0KLI2</accession>
<feature type="region of interest" description="Disordered" evidence="1">
    <location>
        <begin position="28"/>
        <end position="55"/>
    </location>
</feature>
<name>A0ABW0KLI2_9BACT</name>
<organism evidence="2 3">
    <name type="scientific">Prosthecobacter fluviatilis</name>
    <dbReference type="NCBI Taxonomy" id="445931"/>
    <lineage>
        <taxon>Bacteria</taxon>
        <taxon>Pseudomonadati</taxon>
        <taxon>Verrucomicrobiota</taxon>
        <taxon>Verrucomicrobiia</taxon>
        <taxon>Verrucomicrobiales</taxon>
        <taxon>Verrucomicrobiaceae</taxon>
        <taxon>Prosthecobacter</taxon>
    </lineage>
</organism>
<keyword evidence="3" id="KW-1185">Reference proteome</keyword>
<proteinExistence type="predicted"/>
<gene>
    <name evidence="2" type="ORF">ACFQDI_01360</name>
</gene>
<evidence type="ECO:0000313" key="3">
    <source>
        <dbReference type="Proteomes" id="UP001596052"/>
    </source>
</evidence>
<dbReference type="RefSeq" id="WP_377162611.1">
    <property type="nucleotide sequence ID" value="NZ_JBHSMQ010000001.1"/>
</dbReference>
<protein>
    <submittedName>
        <fullName evidence="2">Uncharacterized protein</fullName>
    </submittedName>
</protein>